<dbReference type="AlphaFoldDB" id="E0TUH0"/>
<feature type="transmembrane region" description="Helical" evidence="1">
    <location>
        <begin position="75"/>
        <end position="92"/>
    </location>
</feature>
<feature type="transmembrane region" description="Helical" evidence="1">
    <location>
        <begin position="98"/>
        <end position="114"/>
    </location>
</feature>
<keyword evidence="1" id="KW-1133">Transmembrane helix</keyword>
<evidence type="ECO:0000313" key="2">
    <source>
        <dbReference type="EMBL" id="ADM38666.1"/>
    </source>
</evidence>
<keyword evidence="1" id="KW-0472">Membrane</keyword>
<dbReference type="EMBL" id="CP002183">
    <property type="protein sequence ID" value="ADM38666.1"/>
    <property type="molecule type" value="Genomic_DNA"/>
</dbReference>
<accession>E0TUH0</accession>
<gene>
    <name evidence="2" type="ordered locus">BSUW23_13140</name>
</gene>
<organism evidence="2 3">
    <name type="scientific">Bacillus spizizenii (strain ATCC 23059 / NRRL B-14472 / W23)</name>
    <name type="common">Bacillus subtilis subsp. spizizenii</name>
    <dbReference type="NCBI Taxonomy" id="655816"/>
    <lineage>
        <taxon>Bacteria</taxon>
        <taxon>Bacillati</taxon>
        <taxon>Bacillota</taxon>
        <taxon>Bacilli</taxon>
        <taxon>Bacillales</taxon>
        <taxon>Bacillaceae</taxon>
        <taxon>Bacillus</taxon>
    </lineage>
</organism>
<evidence type="ECO:0000256" key="1">
    <source>
        <dbReference type="SAM" id="Phobius"/>
    </source>
</evidence>
<dbReference type="KEGG" id="bss:BSUW23_13140"/>
<reference key="1">
    <citation type="submission" date="2010-08" db="EMBL/GenBank/DDBJ databases">
        <authorList>
            <person name="Zeigler D.R."/>
        </authorList>
    </citation>
    <scope>NUCLEOTIDE SEQUENCE</scope>
    <source>
        <strain>W23</strain>
    </source>
</reference>
<dbReference type="Proteomes" id="UP000002233">
    <property type="component" value="Chromosome"/>
</dbReference>
<evidence type="ECO:0000313" key="3">
    <source>
        <dbReference type="Proteomes" id="UP000002233"/>
    </source>
</evidence>
<protein>
    <recommendedName>
        <fullName evidence="4">TLC domain-containing protein</fullName>
    </recommendedName>
</protein>
<evidence type="ECO:0008006" key="4">
    <source>
        <dbReference type="Google" id="ProtNLM"/>
    </source>
</evidence>
<name>E0TUH0_BACSH</name>
<reference evidence="2 3" key="2">
    <citation type="journal article" date="2011" name="Microbiology">
        <title>The genome sequence of Bacillus subtilis subsp. spizizenii W23: insights into speciation within the B. subtilis complex and into the history of B. subtilis genetics.</title>
        <authorList>
            <person name="Zeigler D.R."/>
        </authorList>
    </citation>
    <scope>NUCLEOTIDE SEQUENCE [LARGE SCALE GENOMIC DNA]</scope>
    <source>
        <strain evidence="3">ATCC 23059 / NRRL B-14472 / W23</strain>
    </source>
</reference>
<keyword evidence="1" id="KW-0812">Transmembrane</keyword>
<dbReference type="HOGENOM" id="CLU_2380287_0_0_9"/>
<sequence>MFKNVSMELNFFIFSAKKAENKMFSALFLMPMIREYIQPMLLHGHQPLLAEWISITMFEGMRHGRITMAYRRQPFLIIVHHAITCLTVTLIYHMQAGIFLTAVSLNLVLLHCIMHQ</sequence>
<proteinExistence type="predicted"/>